<feature type="region of interest" description="Disordered" evidence="1">
    <location>
        <begin position="137"/>
        <end position="162"/>
    </location>
</feature>
<keyword evidence="3" id="KW-1185">Reference proteome</keyword>
<accession>A0A9P4MSW0</accession>
<evidence type="ECO:0000313" key="3">
    <source>
        <dbReference type="Proteomes" id="UP000799439"/>
    </source>
</evidence>
<dbReference type="Proteomes" id="UP000799439">
    <property type="component" value="Unassembled WGS sequence"/>
</dbReference>
<organism evidence="2 3">
    <name type="scientific">Myriangium duriaei CBS 260.36</name>
    <dbReference type="NCBI Taxonomy" id="1168546"/>
    <lineage>
        <taxon>Eukaryota</taxon>
        <taxon>Fungi</taxon>
        <taxon>Dikarya</taxon>
        <taxon>Ascomycota</taxon>
        <taxon>Pezizomycotina</taxon>
        <taxon>Dothideomycetes</taxon>
        <taxon>Dothideomycetidae</taxon>
        <taxon>Myriangiales</taxon>
        <taxon>Myriangiaceae</taxon>
        <taxon>Myriangium</taxon>
    </lineage>
</organism>
<feature type="compositionally biased region" description="Gly residues" evidence="1">
    <location>
        <begin position="146"/>
        <end position="157"/>
    </location>
</feature>
<dbReference type="AlphaFoldDB" id="A0A9P4MSW0"/>
<protein>
    <submittedName>
        <fullName evidence="2">Uncharacterized protein</fullName>
    </submittedName>
</protein>
<reference evidence="2" key="1">
    <citation type="journal article" date="2020" name="Stud. Mycol.">
        <title>101 Dothideomycetes genomes: a test case for predicting lifestyles and emergence of pathogens.</title>
        <authorList>
            <person name="Haridas S."/>
            <person name="Albert R."/>
            <person name="Binder M."/>
            <person name="Bloem J."/>
            <person name="Labutti K."/>
            <person name="Salamov A."/>
            <person name="Andreopoulos B."/>
            <person name="Baker S."/>
            <person name="Barry K."/>
            <person name="Bills G."/>
            <person name="Bluhm B."/>
            <person name="Cannon C."/>
            <person name="Castanera R."/>
            <person name="Culley D."/>
            <person name="Daum C."/>
            <person name="Ezra D."/>
            <person name="Gonzalez J."/>
            <person name="Henrissat B."/>
            <person name="Kuo A."/>
            <person name="Liang C."/>
            <person name="Lipzen A."/>
            <person name="Lutzoni F."/>
            <person name="Magnuson J."/>
            <person name="Mondo S."/>
            <person name="Nolan M."/>
            <person name="Ohm R."/>
            <person name="Pangilinan J."/>
            <person name="Park H.-J."/>
            <person name="Ramirez L."/>
            <person name="Alfaro M."/>
            <person name="Sun H."/>
            <person name="Tritt A."/>
            <person name="Yoshinaga Y."/>
            <person name="Zwiers L.-H."/>
            <person name="Turgeon B."/>
            <person name="Goodwin S."/>
            <person name="Spatafora J."/>
            <person name="Crous P."/>
            <person name="Grigoriev I."/>
        </authorList>
    </citation>
    <scope>NUCLEOTIDE SEQUENCE</scope>
    <source>
        <strain evidence="2">CBS 260.36</strain>
    </source>
</reference>
<sequence length="184" mass="19944">MFVAHAAWPGPLWEGTLSAVRNGQRLQKPKRTNRTQKLYSAQACADGLERVSGRWWIEGFRGFSSWNHRDHWGGHTRACRGQGRNVLLSANHQAACQFTICATPAGLSECDVSTWPCTPHLQSVVYRRDLQHQLIASARRGRSNRGGRGSGGGGGAAGSRDSSAPASRVLLAFIIGIGRRAALT</sequence>
<name>A0A9P4MSW0_9PEZI</name>
<proteinExistence type="predicted"/>
<evidence type="ECO:0000256" key="1">
    <source>
        <dbReference type="SAM" id="MobiDB-lite"/>
    </source>
</evidence>
<gene>
    <name evidence="2" type="ORF">K461DRAFT_26899</name>
</gene>
<comment type="caution">
    <text evidence="2">The sequence shown here is derived from an EMBL/GenBank/DDBJ whole genome shotgun (WGS) entry which is preliminary data.</text>
</comment>
<evidence type="ECO:0000313" key="2">
    <source>
        <dbReference type="EMBL" id="KAF2157916.1"/>
    </source>
</evidence>
<dbReference type="EMBL" id="ML996081">
    <property type="protein sequence ID" value="KAF2157916.1"/>
    <property type="molecule type" value="Genomic_DNA"/>
</dbReference>